<dbReference type="EMBL" id="ADMS01000128">
    <property type="protein sequence ID" value="EFF73069.1"/>
    <property type="molecule type" value="Genomic_DNA"/>
</dbReference>
<evidence type="ECO:0000313" key="2">
    <source>
        <dbReference type="EMBL" id="EFF73069.1"/>
    </source>
</evidence>
<organism evidence="2 3">
    <name type="scientific">Achromobacter piechaudii ATCC 43553</name>
    <dbReference type="NCBI Taxonomy" id="742159"/>
    <lineage>
        <taxon>Bacteria</taxon>
        <taxon>Pseudomonadati</taxon>
        <taxon>Pseudomonadota</taxon>
        <taxon>Betaproteobacteria</taxon>
        <taxon>Burkholderiales</taxon>
        <taxon>Alcaligenaceae</taxon>
        <taxon>Achromobacter</taxon>
    </lineage>
</organism>
<dbReference type="AlphaFoldDB" id="D4XJP1"/>
<reference evidence="3" key="1">
    <citation type="submission" date="2010-03" db="EMBL/GenBank/DDBJ databases">
        <title>Complete sequence of Mobiluncus curtisii ATCC 43063.</title>
        <authorList>
            <person name="Muzny D."/>
            <person name="Qin X."/>
            <person name="Deng J."/>
            <person name="Jiang H."/>
            <person name="Liu Y."/>
            <person name="Qu J."/>
            <person name="Song X.-Z."/>
            <person name="Zhang L."/>
            <person name="Thornton R."/>
            <person name="Coyle M."/>
            <person name="Francisco L."/>
            <person name="Jackson L."/>
            <person name="Javaid M."/>
            <person name="Korchina V."/>
            <person name="Kovar C."/>
            <person name="Mata R."/>
            <person name="Mathew T."/>
            <person name="Ngo R."/>
            <person name="Nguyen L."/>
            <person name="Nguyen N."/>
            <person name="Okwuonu G."/>
            <person name="Ongeri F."/>
            <person name="Pham C."/>
            <person name="Simmons D."/>
            <person name="Wilczek-Boney K."/>
            <person name="Hale W."/>
            <person name="Jakkamsetti A."/>
            <person name="Pham P."/>
            <person name="Ruth R."/>
            <person name="San Lucas F."/>
            <person name="Warren J."/>
            <person name="Zhang J."/>
            <person name="Zhao Z."/>
            <person name="Zhou C."/>
            <person name="Zhu D."/>
            <person name="Lee S."/>
            <person name="Bess C."/>
            <person name="Blankenburg K."/>
            <person name="Forbes L."/>
            <person name="Fu Q."/>
            <person name="Gubbala S."/>
            <person name="Hirani K."/>
            <person name="Jayaseelan J.C."/>
            <person name="Lara F."/>
            <person name="Munidasa M."/>
            <person name="Palculict T."/>
            <person name="Patil S."/>
            <person name="Pu L.-L."/>
            <person name="Saada N."/>
            <person name="Tang L."/>
            <person name="Weissenberger G."/>
            <person name="Zhu Y."/>
            <person name="Hemphill L."/>
            <person name="Shang Y."/>
            <person name="Youmans B."/>
            <person name="Ayvaz T."/>
            <person name="Ross M."/>
            <person name="Santibanez J."/>
            <person name="Aqrawi P."/>
            <person name="Gross S."/>
            <person name="Joshi V."/>
            <person name="Fowler G."/>
            <person name="Nazareth L."/>
            <person name="Reid J."/>
            <person name="Worley K."/>
            <person name="Petrosino J."/>
            <person name="Highlander S."/>
            <person name="Gibbs R."/>
            <person name="Gibbs R."/>
        </authorList>
    </citation>
    <scope>NUCLEOTIDE SEQUENCE [LARGE SCALE GENOMIC DNA]</scope>
    <source>
        <strain evidence="3">ATCC 43553</strain>
    </source>
</reference>
<feature type="region of interest" description="Disordered" evidence="1">
    <location>
        <begin position="1"/>
        <end position="42"/>
    </location>
</feature>
<comment type="caution">
    <text evidence="2">The sequence shown here is derived from an EMBL/GenBank/DDBJ whole genome shotgun (WGS) entry which is preliminary data.</text>
</comment>
<feature type="compositionally biased region" description="Basic residues" evidence="1">
    <location>
        <begin position="13"/>
        <end position="29"/>
    </location>
</feature>
<protein>
    <submittedName>
        <fullName evidence="2">Uncharacterized protein</fullName>
    </submittedName>
</protein>
<name>D4XJP1_9BURK</name>
<gene>
    <name evidence="2" type="ORF">HMPREF0004_5688</name>
</gene>
<dbReference type="HOGENOM" id="CLU_3245686_0_0_4"/>
<accession>D4XJP1</accession>
<sequence>MGWASQFMEKPSARKPRLIRIGRAGKKKPLPSQGRGEAGALA</sequence>
<proteinExistence type="predicted"/>
<evidence type="ECO:0000256" key="1">
    <source>
        <dbReference type="SAM" id="MobiDB-lite"/>
    </source>
</evidence>
<dbReference type="Proteomes" id="UP000004510">
    <property type="component" value="Unassembled WGS sequence"/>
</dbReference>
<evidence type="ECO:0000313" key="3">
    <source>
        <dbReference type="Proteomes" id="UP000004510"/>
    </source>
</evidence>